<keyword evidence="2" id="KW-0808">Transferase</keyword>
<dbReference type="Gene3D" id="3.30.70.270">
    <property type="match status" value="1"/>
</dbReference>
<dbReference type="GO" id="GO:0000166">
    <property type="term" value="F:nucleotide binding"/>
    <property type="evidence" value="ECO:0007669"/>
    <property type="project" value="UniProtKB-KW"/>
</dbReference>
<evidence type="ECO:0000256" key="6">
    <source>
        <dbReference type="SAM" id="Phobius"/>
    </source>
</evidence>
<dbReference type="GO" id="GO:0003968">
    <property type="term" value="F:RNA-directed RNA polymerase activity"/>
    <property type="evidence" value="ECO:0007669"/>
    <property type="project" value="UniProtKB-KW"/>
</dbReference>
<gene>
    <name evidence="8" type="primary">RdRp</name>
</gene>
<reference evidence="8" key="1">
    <citation type="journal article" date="2021" name="Arch. Virol.">
        <title>Molecular characterization of a novel partitivirus hosted by the false morel mushroom Gyromitra esculenta.</title>
        <authorList>
            <person name="Sahin E."/>
            <person name="Keskin E."/>
            <person name="Akata I."/>
        </authorList>
    </citation>
    <scope>NUCLEOTIDE SEQUENCE</scope>
    <source>
        <strain evidence="8">ANK_VIR-96</strain>
    </source>
</reference>
<dbReference type="InterPro" id="IPR001205">
    <property type="entry name" value="RNA-dir_pol_C"/>
</dbReference>
<dbReference type="GO" id="GO:0003723">
    <property type="term" value="F:RNA binding"/>
    <property type="evidence" value="ECO:0007669"/>
    <property type="project" value="InterPro"/>
</dbReference>
<keyword evidence="5" id="KW-0693">Viral RNA replication</keyword>
<evidence type="ECO:0000256" key="2">
    <source>
        <dbReference type="ARBA" id="ARBA00022679"/>
    </source>
</evidence>
<feature type="transmembrane region" description="Helical" evidence="6">
    <location>
        <begin position="422"/>
        <end position="441"/>
    </location>
</feature>
<organism evidence="8">
    <name type="scientific">Gyromitra esculenta partitivirus 1</name>
    <dbReference type="NCBI Taxonomy" id="2813171"/>
    <lineage>
        <taxon>Viruses</taxon>
        <taxon>Riboviria</taxon>
        <taxon>Orthornavirae</taxon>
        <taxon>Pisuviricota</taxon>
        <taxon>Duplopiviricetes</taxon>
        <taxon>Durnavirales</taxon>
        <taxon>Partitiviridae</taxon>
    </lineage>
</organism>
<keyword evidence="6" id="KW-0812">Transmembrane</keyword>
<keyword evidence="6" id="KW-1133">Transmembrane helix</keyword>
<protein>
    <submittedName>
        <fullName evidence="8">RNA-dependent RNA polymerase</fullName>
    </submittedName>
</protein>
<evidence type="ECO:0000256" key="1">
    <source>
        <dbReference type="ARBA" id="ARBA00022484"/>
    </source>
</evidence>
<name>A0A894K0B4_9VIRU</name>
<keyword evidence="4" id="KW-0547">Nucleotide-binding</keyword>
<evidence type="ECO:0000256" key="4">
    <source>
        <dbReference type="ARBA" id="ARBA00022741"/>
    </source>
</evidence>
<accession>A0A894K0B4</accession>
<dbReference type="InterPro" id="IPR043502">
    <property type="entry name" value="DNA/RNA_pol_sf"/>
</dbReference>
<evidence type="ECO:0000259" key="7">
    <source>
        <dbReference type="Pfam" id="PF00680"/>
    </source>
</evidence>
<dbReference type="SUPFAM" id="SSF56672">
    <property type="entry name" value="DNA/RNA polymerases"/>
    <property type="match status" value="1"/>
</dbReference>
<feature type="domain" description="RNA-directed RNA polymerase C-terminal" evidence="7">
    <location>
        <begin position="225"/>
        <end position="495"/>
    </location>
</feature>
<dbReference type="Pfam" id="PF00680">
    <property type="entry name" value="RdRP_1"/>
    <property type="match status" value="1"/>
</dbReference>
<dbReference type="GO" id="GO:0006351">
    <property type="term" value="P:DNA-templated transcription"/>
    <property type="evidence" value="ECO:0007669"/>
    <property type="project" value="InterPro"/>
</dbReference>
<evidence type="ECO:0000256" key="3">
    <source>
        <dbReference type="ARBA" id="ARBA00022695"/>
    </source>
</evidence>
<dbReference type="InterPro" id="IPR043128">
    <property type="entry name" value="Rev_trsase/Diguanyl_cyclase"/>
</dbReference>
<keyword evidence="6" id="KW-0472">Membrane</keyword>
<dbReference type="EMBL" id="MW139647">
    <property type="protein sequence ID" value="QRV71494.1"/>
    <property type="molecule type" value="Genomic_RNA"/>
</dbReference>
<evidence type="ECO:0000313" key="8">
    <source>
        <dbReference type="EMBL" id="QRV71494.1"/>
    </source>
</evidence>
<evidence type="ECO:0000256" key="5">
    <source>
        <dbReference type="ARBA" id="ARBA00022953"/>
    </source>
</evidence>
<keyword evidence="1 8" id="KW-0696">RNA-directed RNA polymerase</keyword>
<keyword evidence="3" id="KW-0548">Nucleotidyltransferase</keyword>
<proteinExistence type="predicted"/>
<sequence>MQNIQELAPDFENAVPIRGNDPSKPNPLSTITNRIIDTALHKFLTHEEATKVITGYRRSPWNEDALKHDISKLNSAEHPVVKDEHYWNAINHVFKLIKPDVPLKPVHFADLRQYPWRLSTNVGAPFNSSKHWQNYVKAKYEYFQKGTPFDNIAHRDLFTEAHKTSQPLEILDTRMTKHNLYTEIFYITREHIHIIKNGGTTSRKGQDLRFWNTAFARQHLVKQDDDDKVRLVFGAPFCLLTAELMFIWTLQVHLLLMQGSKSFMLWNFETILGGWYRLRNFFATYALRHQLVATLDWRGFDKDARHTVIKDIHSCILRPCYDFDHGYHPTKDYPDTTYDEDGTHTGPRIQNLWNWMTDTILSIPLLLPDGTKYVFTHSGIFSGYFQTQILDSLYNMVMIFTILSRMGFDLDKVVIKVQGDDSIFMLLCCFIMICTSFLTLFQHYATYYFGATLSTEKSEVRDSLQHAEVLKYRNNNGIPYRDELSLLAQLRHPERSTDPDAVAARCIGIAYASCGQLPRTYQICEDIFTYLTRKYDATPRQSELNFMFRHLEHIDIKLDASKFPSFYETTRHLVDGPRPLANSHWPKDHFNGLPGR</sequence>